<protein>
    <submittedName>
        <fullName evidence="9">RagB/SusD family nutrient uptake outer membrane protein</fullName>
    </submittedName>
</protein>
<dbReference type="Gene3D" id="1.25.40.390">
    <property type="match status" value="1"/>
</dbReference>
<comment type="similarity">
    <text evidence="2">Belongs to the SusD family.</text>
</comment>
<name>A0A3M9MND4_9BACT</name>
<dbReference type="InterPro" id="IPR033985">
    <property type="entry name" value="SusD-like_N"/>
</dbReference>
<dbReference type="Proteomes" id="UP000272117">
    <property type="component" value="Unassembled WGS sequence"/>
</dbReference>
<dbReference type="InterPro" id="IPR011990">
    <property type="entry name" value="TPR-like_helical_dom_sf"/>
</dbReference>
<evidence type="ECO:0000256" key="6">
    <source>
        <dbReference type="SAM" id="SignalP"/>
    </source>
</evidence>
<accession>A0A3M9MND4</accession>
<dbReference type="InterPro" id="IPR012944">
    <property type="entry name" value="SusD_RagB_dom"/>
</dbReference>
<evidence type="ECO:0000256" key="3">
    <source>
        <dbReference type="ARBA" id="ARBA00022729"/>
    </source>
</evidence>
<reference evidence="9 10" key="1">
    <citation type="submission" date="2018-11" db="EMBL/GenBank/DDBJ databases">
        <title>Rufibacter latericius sp. nov., isolated from water in Baiyang Lake.</title>
        <authorList>
            <person name="Yang Y."/>
        </authorList>
    </citation>
    <scope>NUCLEOTIDE SEQUENCE [LARGE SCALE GENOMIC DNA]</scope>
    <source>
        <strain evidence="9 10">R-22-1c-1</strain>
    </source>
</reference>
<feature type="domain" description="SusD-like N-terminal" evidence="8">
    <location>
        <begin position="23"/>
        <end position="234"/>
    </location>
</feature>
<feature type="signal peptide" evidence="6">
    <location>
        <begin position="1"/>
        <end position="21"/>
    </location>
</feature>
<proteinExistence type="inferred from homology"/>
<evidence type="ECO:0000256" key="2">
    <source>
        <dbReference type="ARBA" id="ARBA00006275"/>
    </source>
</evidence>
<evidence type="ECO:0000259" key="8">
    <source>
        <dbReference type="Pfam" id="PF14322"/>
    </source>
</evidence>
<dbReference type="RefSeq" id="WP_123127804.1">
    <property type="nucleotide sequence ID" value="NZ_RJJD01000008.1"/>
</dbReference>
<dbReference type="PROSITE" id="PS51257">
    <property type="entry name" value="PROKAR_LIPOPROTEIN"/>
    <property type="match status" value="1"/>
</dbReference>
<dbReference type="SUPFAM" id="SSF48452">
    <property type="entry name" value="TPR-like"/>
    <property type="match status" value="1"/>
</dbReference>
<gene>
    <name evidence="9" type="ORF">EFB08_15345</name>
</gene>
<evidence type="ECO:0000256" key="4">
    <source>
        <dbReference type="ARBA" id="ARBA00023136"/>
    </source>
</evidence>
<sequence length="524" mass="58070">MKKSLYIMAAAALSLTMSSCEEDFLETKPSERTSPEQIADAAKLDPTLLNGFVAGLYTTMFNTGTGGTTNHDDFGQKGYDIFSDMIASDVVLAGTTYGWYSGIARYQATTDFTLNAGYQPWRYYYRIVFAANTLIEILGGNDAVPEKAINKHQMGQAKAMRAYAHFYLSQYFSNGYGTGNEKTIPIYSSSASDAQPRSTSAEVYNFIVKDLTEAVTLLEGFNRSAKNEINQDVAKGLLAYAYASRGSQADLQQVIELTDELIGGNFRLLNPNEVVAQLGANGEVLNPESGFNNVASPSWMWGVDLTVPNGLDLVSYWGQMDIFTYSYAWAGDPKTIDVGLYNAIREDDVRKGQFDPINGGIEAFYKEDGYGAGDMDLMPVNKFFDPNRVIGGQRVVVTDYVYMRLEEMVLLNAEAKARLGQDGPARDMLKTLMVKRIVPASYAAYESQLDGLSGQALLDEIYLQTRIELWGEGKTYLAMKRLKKSVTRGSNHLFFQGQTYAWDSDELTFNIPQNEVVNNPVLNQ</sequence>
<feature type="chain" id="PRO_5017935719" evidence="6">
    <location>
        <begin position="22"/>
        <end position="524"/>
    </location>
</feature>
<evidence type="ECO:0000256" key="5">
    <source>
        <dbReference type="ARBA" id="ARBA00023237"/>
    </source>
</evidence>
<keyword evidence="4" id="KW-0472">Membrane</keyword>
<dbReference type="GO" id="GO:0009279">
    <property type="term" value="C:cell outer membrane"/>
    <property type="evidence" value="ECO:0007669"/>
    <property type="project" value="UniProtKB-SubCell"/>
</dbReference>
<dbReference type="AlphaFoldDB" id="A0A3M9MND4"/>
<comment type="caution">
    <text evidence="9">The sequence shown here is derived from an EMBL/GenBank/DDBJ whole genome shotgun (WGS) entry which is preliminary data.</text>
</comment>
<evidence type="ECO:0000313" key="10">
    <source>
        <dbReference type="Proteomes" id="UP000272117"/>
    </source>
</evidence>
<keyword evidence="3 6" id="KW-0732">Signal</keyword>
<feature type="domain" description="RagB/SusD" evidence="7">
    <location>
        <begin position="373"/>
        <end position="524"/>
    </location>
</feature>
<dbReference type="OrthoDB" id="1100079at2"/>
<keyword evidence="10" id="KW-1185">Reference proteome</keyword>
<evidence type="ECO:0000313" key="9">
    <source>
        <dbReference type="EMBL" id="RNI26188.1"/>
    </source>
</evidence>
<evidence type="ECO:0000256" key="1">
    <source>
        <dbReference type="ARBA" id="ARBA00004442"/>
    </source>
</evidence>
<evidence type="ECO:0000259" key="7">
    <source>
        <dbReference type="Pfam" id="PF07980"/>
    </source>
</evidence>
<organism evidence="9 10">
    <name type="scientific">Rufibacter latericius</name>
    <dbReference type="NCBI Taxonomy" id="2487040"/>
    <lineage>
        <taxon>Bacteria</taxon>
        <taxon>Pseudomonadati</taxon>
        <taxon>Bacteroidota</taxon>
        <taxon>Cytophagia</taxon>
        <taxon>Cytophagales</taxon>
        <taxon>Hymenobacteraceae</taxon>
        <taxon>Rufibacter</taxon>
    </lineage>
</organism>
<keyword evidence="5" id="KW-0998">Cell outer membrane</keyword>
<dbReference type="Pfam" id="PF14322">
    <property type="entry name" value="SusD-like_3"/>
    <property type="match status" value="1"/>
</dbReference>
<dbReference type="Pfam" id="PF07980">
    <property type="entry name" value="SusD_RagB"/>
    <property type="match status" value="1"/>
</dbReference>
<comment type="subcellular location">
    <subcellularLocation>
        <location evidence="1">Cell outer membrane</location>
    </subcellularLocation>
</comment>
<dbReference type="EMBL" id="RJJD01000008">
    <property type="protein sequence ID" value="RNI26188.1"/>
    <property type="molecule type" value="Genomic_DNA"/>
</dbReference>